<evidence type="ECO:0000256" key="4">
    <source>
        <dbReference type="ARBA" id="ARBA00022801"/>
    </source>
</evidence>
<feature type="domain" description="Beta-lactamase-related" evidence="12">
    <location>
        <begin position="45"/>
        <end position="367"/>
    </location>
</feature>
<reference evidence="13 14" key="1">
    <citation type="submission" date="2021-08" db="EMBL/GenBank/DDBJ databases">
        <authorList>
            <person name="Tuo L."/>
        </authorList>
    </citation>
    <scope>NUCLEOTIDE SEQUENCE [LARGE SCALE GENOMIC DNA]</scope>
    <source>
        <strain evidence="13 14">JCM 31229</strain>
    </source>
</reference>
<evidence type="ECO:0000256" key="5">
    <source>
        <dbReference type="ARBA" id="ARBA00022833"/>
    </source>
</evidence>
<keyword evidence="6 10" id="KW-0224">Dipeptidase</keyword>
<keyword evidence="2 10" id="KW-0645">Protease</keyword>
<dbReference type="Proteomes" id="UP000706039">
    <property type="component" value="Unassembled WGS sequence"/>
</dbReference>
<keyword evidence="5 10" id="KW-0862">Zinc</keyword>
<feature type="active site" description="Proton donor/acceptor" evidence="10">
    <location>
        <position position="754"/>
    </location>
</feature>
<comment type="cofactor">
    <cofactor evidence="10">
        <name>Zn(2+)</name>
        <dbReference type="ChEBI" id="CHEBI:29105"/>
    </cofactor>
    <text evidence="10">Binds 1 zinc ion per subunit.</text>
</comment>
<dbReference type="InterPro" id="IPR051478">
    <property type="entry name" value="Beta-lactamase-like_AB/R"/>
</dbReference>
<evidence type="ECO:0000256" key="1">
    <source>
        <dbReference type="ARBA" id="ARBA00001362"/>
    </source>
</evidence>
<feature type="site" description="Transition state stabilizer" evidence="10">
    <location>
        <position position="660"/>
    </location>
</feature>
<dbReference type="SUPFAM" id="SSF55166">
    <property type="entry name" value="Hedgehog/DD-peptidase"/>
    <property type="match status" value="1"/>
</dbReference>
<feature type="binding site" evidence="10">
    <location>
        <position position="757"/>
    </location>
    <ligand>
        <name>Zn(2+)</name>
        <dbReference type="ChEBI" id="CHEBI:29105"/>
        <note>catalytic</note>
    </ligand>
</feature>
<evidence type="ECO:0000256" key="2">
    <source>
        <dbReference type="ARBA" id="ARBA00022670"/>
    </source>
</evidence>
<comment type="caution">
    <text evidence="13">The sequence shown here is derived from an EMBL/GenBank/DDBJ whole genome shotgun (WGS) entry which is preliminary data.</text>
</comment>
<comment type="similarity">
    <text evidence="9">Belongs to the beta-lactamase family.</text>
</comment>
<comment type="similarity">
    <text evidence="10">Belongs to the peptidase M15D family.</text>
</comment>
<dbReference type="RefSeq" id="WP_222989256.1">
    <property type="nucleotide sequence ID" value="NZ_JAINVV010000004.1"/>
</dbReference>
<dbReference type="InterPro" id="IPR009045">
    <property type="entry name" value="Zn_M74/Hedgehog-like"/>
</dbReference>
<dbReference type="PANTHER" id="PTHR22935:SF95">
    <property type="entry name" value="BETA-LACTAMASE-LIKE 1-RELATED"/>
    <property type="match status" value="1"/>
</dbReference>
<dbReference type="Pfam" id="PF01427">
    <property type="entry name" value="Peptidase_M15"/>
    <property type="match status" value="1"/>
</dbReference>
<keyword evidence="8" id="KW-0961">Cell wall biogenesis/degradation</keyword>
<dbReference type="InterPro" id="IPR000755">
    <property type="entry name" value="A_A_dipeptidase"/>
</dbReference>
<dbReference type="InterPro" id="IPR012338">
    <property type="entry name" value="Beta-lactam/transpept-like"/>
</dbReference>
<dbReference type="PANTHER" id="PTHR22935">
    <property type="entry name" value="PENICILLIN-BINDING PROTEIN"/>
    <property type="match status" value="1"/>
</dbReference>
<keyword evidence="4 10" id="KW-0378">Hydrolase</keyword>
<comment type="function">
    <text evidence="10">Catalyzes hydrolysis of the D-alanyl-D-alanine dipeptide.</text>
</comment>
<comment type="catalytic activity">
    <reaction evidence="1 10">
        <text>D-alanyl-D-alanine + H2O = 2 D-alanine</text>
        <dbReference type="Rhea" id="RHEA:20661"/>
        <dbReference type="ChEBI" id="CHEBI:15377"/>
        <dbReference type="ChEBI" id="CHEBI:57416"/>
        <dbReference type="ChEBI" id="CHEBI:57822"/>
        <dbReference type="EC" id="3.4.13.22"/>
    </reaction>
</comment>
<evidence type="ECO:0000313" key="14">
    <source>
        <dbReference type="Proteomes" id="UP000706039"/>
    </source>
</evidence>
<keyword evidence="14" id="KW-1185">Reference proteome</keyword>
<name>A0ABS7PNY1_9SPHN</name>
<dbReference type="EMBL" id="JAINVV010000004">
    <property type="protein sequence ID" value="MBY8822152.1"/>
    <property type="molecule type" value="Genomic_DNA"/>
</dbReference>
<feature type="chain" id="PRO_5047409471" description="D-alanyl-D-alanine dipeptidase" evidence="11">
    <location>
        <begin position="23"/>
        <end position="781"/>
    </location>
</feature>
<keyword evidence="7 10" id="KW-0482">Metalloprotease</keyword>
<dbReference type="Gene3D" id="3.40.710.10">
    <property type="entry name" value="DD-peptidase/beta-lactamase superfamily"/>
    <property type="match status" value="1"/>
</dbReference>
<evidence type="ECO:0000256" key="9">
    <source>
        <dbReference type="ARBA" id="ARBA00038473"/>
    </source>
</evidence>
<protein>
    <recommendedName>
        <fullName evidence="10">D-alanyl-D-alanine dipeptidase</fullName>
        <shortName evidence="10">D-Ala-D-Ala dipeptidase</shortName>
        <ecNumber evidence="10">3.4.13.22</ecNumber>
    </recommendedName>
</protein>
<dbReference type="InterPro" id="IPR001466">
    <property type="entry name" value="Beta-lactam-related"/>
</dbReference>
<dbReference type="HAMAP" id="MF_01924">
    <property type="entry name" value="A_A_dipeptidase"/>
    <property type="match status" value="1"/>
</dbReference>
<evidence type="ECO:0000259" key="12">
    <source>
        <dbReference type="Pfam" id="PF00144"/>
    </source>
</evidence>
<sequence>MKKLLVLLLFLVPAMAPATASADAGLAPDLGRAAALIGEAAKWEVENKRVPSVAVAIVGPEGVRWSGTWGKADAEGKVPATPETIYRAGSVSKLFTDVAVMRLVEQGKLNLDAPVSTYLPSFKPRNPFGGQITLRQLMTHRSGLVREAPRGNYFDIAPKGQADSVLSLNETSLVAAPGTITKYSNAGIAVVGEVVARVTGMPYEQAVSTLVFRPLGMASSGMTAAPFQGRIAYSEMAAFDGPRIPAPPIELGTPAAGSLFTTLGDLGRFAQAMLNRGKLPDGVLLKPATLDEMWRRQFPGDASTRGYGIGFALSQIDGQRVVGHGGAIYGHVTDVLIMPDSGIAVVAFATVDSSNSAGKLADYALRTVAAIAKGANPPAFGTGTLVTGPDAKRLSGWFTNGKASVSTRIYNEHLVIDAPELVGDIRRTANGFIVEDAQTRYDKLAIADDGSWIDLAGTRYTRGTMPEPPQPAADFAALVGNYGWDHNVIRIYERDGRPFAWVEWVDHMPLTRVDANRYAFPKQGGLYPLEALTFERNAKGAVTALSLSGIRFPRRDFGAEIEAKVRSDMQTGGAALRAEALKASPPKEIRPKPSDLVALTSVDPTIRLDIRYAGTNNFLGTPVYESSAAFLQRPAAEALGRVNQALRKRGFGLLIHDAYRPWFVTKMFWDASPPSSRMFVADPSQGSRHNRGAAVDLTMFELKTGKPIVTTGRYDEFSTRSYSNFVGGTDHQRWLREVLRSAIEAEGFDVYPEEWWHFDYGDWRDYPIGNQTFEELGKKAK</sequence>
<dbReference type="SUPFAM" id="SSF56601">
    <property type="entry name" value="beta-lactamase/transpeptidase-like"/>
    <property type="match status" value="1"/>
</dbReference>
<evidence type="ECO:0000256" key="8">
    <source>
        <dbReference type="ARBA" id="ARBA00023316"/>
    </source>
</evidence>
<accession>A0ABS7PNY1</accession>
<evidence type="ECO:0000256" key="7">
    <source>
        <dbReference type="ARBA" id="ARBA00023049"/>
    </source>
</evidence>
<keyword evidence="3 10" id="KW-0479">Metal-binding</keyword>
<feature type="binding site" evidence="10">
    <location>
        <position position="696"/>
    </location>
    <ligand>
        <name>Zn(2+)</name>
        <dbReference type="ChEBI" id="CHEBI:29105"/>
        <note>catalytic</note>
    </ligand>
</feature>
<dbReference type="CDD" id="cd14840">
    <property type="entry name" value="D-Ala-D-Ala_dipeptidase_Aad"/>
    <property type="match status" value="1"/>
</dbReference>
<dbReference type="EC" id="3.4.13.22" evidence="10"/>
<evidence type="ECO:0000256" key="11">
    <source>
        <dbReference type="SAM" id="SignalP"/>
    </source>
</evidence>
<evidence type="ECO:0000256" key="3">
    <source>
        <dbReference type="ARBA" id="ARBA00022723"/>
    </source>
</evidence>
<dbReference type="Pfam" id="PF00144">
    <property type="entry name" value="Beta-lactamase"/>
    <property type="match status" value="1"/>
</dbReference>
<keyword evidence="11" id="KW-0732">Signal</keyword>
<dbReference type="GO" id="GO:0016787">
    <property type="term" value="F:hydrolase activity"/>
    <property type="evidence" value="ECO:0007669"/>
    <property type="project" value="UniProtKB-KW"/>
</dbReference>
<gene>
    <name evidence="10" type="primary">ddpX</name>
    <name evidence="13" type="ORF">K7G82_07615</name>
</gene>
<dbReference type="Gene3D" id="3.30.1380.10">
    <property type="match status" value="1"/>
</dbReference>
<feature type="binding site" evidence="10">
    <location>
        <position position="689"/>
    </location>
    <ligand>
        <name>Zn(2+)</name>
        <dbReference type="ChEBI" id="CHEBI:29105"/>
        <note>catalytic</note>
    </ligand>
</feature>
<proteinExistence type="inferred from homology"/>
<organism evidence="13 14">
    <name type="scientific">Sphingomonas colocasiae</name>
    <dbReference type="NCBI Taxonomy" id="1848973"/>
    <lineage>
        <taxon>Bacteria</taxon>
        <taxon>Pseudomonadati</taxon>
        <taxon>Pseudomonadota</taxon>
        <taxon>Alphaproteobacteria</taxon>
        <taxon>Sphingomonadales</taxon>
        <taxon>Sphingomonadaceae</taxon>
        <taxon>Sphingomonas</taxon>
    </lineage>
</organism>
<feature type="signal peptide" evidence="11">
    <location>
        <begin position="1"/>
        <end position="22"/>
    </location>
</feature>
<evidence type="ECO:0000256" key="10">
    <source>
        <dbReference type="HAMAP-Rule" id="MF_01924"/>
    </source>
</evidence>
<evidence type="ECO:0000313" key="13">
    <source>
        <dbReference type="EMBL" id="MBY8822152.1"/>
    </source>
</evidence>
<evidence type="ECO:0000256" key="6">
    <source>
        <dbReference type="ARBA" id="ARBA00022997"/>
    </source>
</evidence>